<accession>A0A976UAN1</accession>
<organism evidence="1 2">
    <name type="scientific">Nitrososphaeria virus YSH_174770</name>
    <dbReference type="NCBI Taxonomy" id="3071322"/>
    <lineage>
        <taxon>Viruses</taxon>
        <taxon>Duplodnaviria</taxon>
        <taxon>Heunggongvirae</taxon>
        <taxon>Uroviricota</taxon>
        <taxon>Caudoviricetes</taxon>
        <taxon>Juravirales</taxon>
        <taxon>Yangangviridae</taxon>
        <taxon>Senitvirus</taxon>
        <taxon>Senitvirus yangshanense</taxon>
    </lineage>
</organism>
<keyword evidence="2" id="KW-1185">Reference proteome</keyword>
<proteinExistence type="predicted"/>
<sequence length="37" mass="4584">MNLKFMQESNKYLEHNWNDKKFIKEFDFCLEVTNADL</sequence>
<name>A0A976UAN1_9CAUD</name>
<dbReference type="EMBL" id="ON649700">
    <property type="protein sequence ID" value="UVF62386.1"/>
    <property type="molecule type" value="Genomic_DNA"/>
</dbReference>
<evidence type="ECO:0000313" key="1">
    <source>
        <dbReference type="EMBL" id="UVF62386.1"/>
    </source>
</evidence>
<protein>
    <submittedName>
        <fullName evidence="1">Uncharacterized protein</fullName>
    </submittedName>
</protein>
<reference evidence="1 2" key="1">
    <citation type="submission" date="2022-05" db="EMBL/GenBank/DDBJ databases">
        <title>Diverse viruses of marine archaea discovered using metagenomics.</title>
        <authorList>
            <person name="Zhou Y."/>
        </authorList>
    </citation>
    <scope>NUCLEOTIDE SEQUENCE [LARGE SCALE GENOMIC DNA]</scope>
    <source>
        <strain evidence="1">YSH_174770</strain>
    </source>
</reference>
<dbReference type="Proteomes" id="UP001157003">
    <property type="component" value="Segment"/>
</dbReference>
<evidence type="ECO:0000313" key="2">
    <source>
        <dbReference type="Proteomes" id="UP001157003"/>
    </source>
</evidence>